<gene>
    <name evidence="5" type="ORF">EBQ10_03425</name>
</gene>
<comment type="cofactor">
    <cofactor evidence="1">
        <name>FAD</name>
        <dbReference type="ChEBI" id="CHEBI:57692"/>
    </cofactor>
</comment>
<comment type="subunit">
    <text evidence="2">Heterodimer of an alpha and a beta subunit.</text>
</comment>
<dbReference type="SMART" id="SM00893">
    <property type="entry name" value="ETF"/>
    <property type="match status" value="1"/>
</dbReference>
<evidence type="ECO:0000259" key="4">
    <source>
        <dbReference type="SMART" id="SM00893"/>
    </source>
</evidence>
<evidence type="ECO:0000313" key="6">
    <source>
        <dbReference type="Proteomes" id="UP000275951"/>
    </source>
</evidence>
<evidence type="ECO:0000256" key="1">
    <source>
        <dbReference type="ARBA" id="ARBA00001974"/>
    </source>
</evidence>
<dbReference type="InterPro" id="IPR012255">
    <property type="entry name" value="ETF_b"/>
</dbReference>
<evidence type="ECO:0000256" key="3">
    <source>
        <dbReference type="ARBA" id="ARBA00025649"/>
    </source>
</evidence>
<dbReference type="RefSeq" id="WP_108726778.1">
    <property type="nucleotide sequence ID" value="NZ_CP029001.1"/>
</dbReference>
<feature type="domain" description="Electron transfer flavoprotein alpha/beta-subunit N-terminal" evidence="4">
    <location>
        <begin position="21"/>
        <end position="213"/>
    </location>
</feature>
<comment type="function">
    <text evidence="3">The electron transfer flavoprotein serves as a specific electron acceptor for other dehydrogenases. It transfers the electrons to the main respiratory chain via ETF-ubiquinone oxidoreductase (ETF dehydrogenase).</text>
</comment>
<dbReference type="SUPFAM" id="SSF52402">
    <property type="entry name" value="Adenine nucleotide alpha hydrolases-like"/>
    <property type="match status" value="1"/>
</dbReference>
<proteinExistence type="predicted"/>
<dbReference type="InterPro" id="IPR014729">
    <property type="entry name" value="Rossmann-like_a/b/a_fold"/>
</dbReference>
<sequence>MSVIVAYKYAGNPQDAKVNSDCVVDWARVKKSVSEYDPVAVELAKKLAAEDGGEVVGISVGGADLASSLAKKNALSKGLDRALVVADDATGGWSNTRTALALAELVKKVADAKVVFTGDASVDEGAGVMGPLLAGALGWPCLLEVLSVEVAGDGLKIRQRTESGTRTVETAGPVVLGVATDAVEVKAASMKEILAAGKKPLDTVALTDVAVADVERNVRLARQPEMSARKKTIFEGEGAPAQLIDALKADGIL</sequence>
<organism evidence="5 6">
    <name type="scientific">Trueperella pyogenes</name>
    <dbReference type="NCBI Taxonomy" id="1661"/>
    <lineage>
        <taxon>Bacteria</taxon>
        <taxon>Bacillati</taxon>
        <taxon>Actinomycetota</taxon>
        <taxon>Actinomycetes</taxon>
        <taxon>Actinomycetales</taxon>
        <taxon>Actinomycetaceae</taxon>
        <taxon>Trueperella</taxon>
    </lineage>
</organism>
<dbReference type="Pfam" id="PF01012">
    <property type="entry name" value="ETF"/>
    <property type="match status" value="1"/>
</dbReference>
<accession>A0A3S9QKA2</accession>
<name>A0A3S9QKA2_9ACTO</name>
<dbReference type="Proteomes" id="UP000275951">
    <property type="component" value="Chromosome"/>
</dbReference>
<dbReference type="AlphaFoldDB" id="A0A3S9QKA2"/>
<dbReference type="GO" id="GO:0009055">
    <property type="term" value="F:electron transfer activity"/>
    <property type="evidence" value="ECO:0007669"/>
    <property type="project" value="InterPro"/>
</dbReference>
<dbReference type="EMBL" id="CP033905">
    <property type="protein sequence ID" value="AZR06438.1"/>
    <property type="molecule type" value="Genomic_DNA"/>
</dbReference>
<dbReference type="Gene3D" id="3.40.50.620">
    <property type="entry name" value="HUPs"/>
    <property type="match status" value="1"/>
</dbReference>
<evidence type="ECO:0000256" key="2">
    <source>
        <dbReference type="ARBA" id="ARBA00011355"/>
    </source>
</evidence>
<evidence type="ECO:0000313" key="5">
    <source>
        <dbReference type="EMBL" id="AZR06438.1"/>
    </source>
</evidence>
<protein>
    <submittedName>
        <fullName evidence="5">Electron transfer flavoprotein beta subunit/FixA family protein</fullName>
    </submittedName>
</protein>
<dbReference type="PANTHER" id="PTHR21294">
    <property type="entry name" value="ELECTRON TRANSFER FLAVOPROTEIN BETA-SUBUNIT"/>
    <property type="match status" value="1"/>
</dbReference>
<dbReference type="InterPro" id="IPR014730">
    <property type="entry name" value="ETF_a/b_N"/>
</dbReference>
<reference evidence="5 6" key="1">
    <citation type="submission" date="2018-11" db="EMBL/GenBank/DDBJ databases">
        <title>Multidrug-resistant genes are associated with an 42-kb island TGI1 carrying a complex class 1 integron in a Trueperella pyogenes.</title>
        <authorList>
            <person name="Dong W."/>
        </authorList>
    </citation>
    <scope>NUCLEOTIDE SEQUENCE [LARGE SCALE GENOMIC DNA]</scope>
    <source>
        <strain evidence="5 6">TP4</strain>
    </source>
</reference>